<keyword evidence="3" id="KW-1185">Reference proteome</keyword>
<gene>
    <name evidence="2" type="ORF">U1T56_11185</name>
</gene>
<comment type="caution">
    <text evidence="2">The sequence shown here is derived from an EMBL/GenBank/DDBJ whole genome shotgun (WGS) entry which is preliminary data.</text>
</comment>
<feature type="region of interest" description="Disordered" evidence="1">
    <location>
        <begin position="1"/>
        <end position="25"/>
    </location>
</feature>
<feature type="region of interest" description="Disordered" evidence="1">
    <location>
        <begin position="32"/>
        <end position="51"/>
    </location>
</feature>
<organism evidence="2 3">
    <name type="scientific">Benzoatithermus flavus</name>
    <dbReference type="NCBI Taxonomy" id="3108223"/>
    <lineage>
        <taxon>Bacteria</taxon>
        <taxon>Pseudomonadati</taxon>
        <taxon>Pseudomonadota</taxon>
        <taxon>Alphaproteobacteria</taxon>
        <taxon>Geminicoccales</taxon>
        <taxon>Geminicoccaceae</taxon>
        <taxon>Benzoatithermus</taxon>
    </lineage>
</organism>
<evidence type="ECO:0000313" key="2">
    <source>
        <dbReference type="EMBL" id="MEK0083718.1"/>
    </source>
</evidence>
<name>A0ABU8XTL3_9PROT</name>
<evidence type="ECO:0000256" key="1">
    <source>
        <dbReference type="SAM" id="MobiDB-lite"/>
    </source>
</evidence>
<evidence type="ECO:0000313" key="3">
    <source>
        <dbReference type="Proteomes" id="UP001375743"/>
    </source>
</evidence>
<protein>
    <submittedName>
        <fullName evidence="2">Uncharacterized protein</fullName>
    </submittedName>
</protein>
<reference evidence="2 3" key="1">
    <citation type="submission" date="2024-01" db="EMBL/GenBank/DDBJ databases">
        <title>Multi-omics insights into the function and evolution of sodium benzoate biodegradation pathways in Benzoatithermus flavus gen. nov., sp. nov. from hot spring.</title>
        <authorList>
            <person name="Hu C.-J."/>
            <person name="Li W.-J."/>
        </authorList>
    </citation>
    <scope>NUCLEOTIDE SEQUENCE [LARGE SCALE GENOMIC DNA]</scope>
    <source>
        <strain evidence="2 3">SYSU G07066</strain>
    </source>
</reference>
<dbReference type="EMBL" id="JBBLZC010000009">
    <property type="protein sequence ID" value="MEK0083718.1"/>
    <property type="molecule type" value="Genomic_DNA"/>
</dbReference>
<proteinExistence type="predicted"/>
<dbReference type="Proteomes" id="UP001375743">
    <property type="component" value="Unassembled WGS sequence"/>
</dbReference>
<accession>A0ABU8XTL3</accession>
<sequence>MASWRPSASVAAESDNPVPPPGRDLRQRFEARTDLRRCPHPPRPPLGAPRWRAEPHHLLAAARDDDGLTAFHATHELDQTRTHLTNADGDLSTAVARHSRL</sequence>